<gene>
    <name evidence="6" type="ORF">DFR56_106211</name>
</gene>
<evidence type="ECO:0000259" key="5">
    <source>
        <dbReference type="PROSITE" id="PS50931"/>
    </source>
</evidence>
<dbReference type="Proteomes" id="UP000247978">
    <property type="component" value="Unassembled WGS sequence"/>
</dbReference>
<dbReference type="CDD" id="cd05466">
    <property type="entry name" value="PBP2_LTTR_substrate"/>
    <property type="match status" value="1"/>
</dbReference>
<dbReference type="InterPro" id="IPR036388">
    <property type="entry name" value="WH-like_DNA-bd_sf"/>
</dbReference>
<name>A0A2V3W232_9BACI</name>
<proteinExistence type="inferred from homology"/>
<dbReference type="PRINTS" id="PR00039">
    <property type="entry name" value="HTHLYSR"/>
</dbReference>
<protein>
    <submittedName>
        <fullName evidence="6">DNA-binding transcriptional LysR family regulator</fullName>
    </submittedName>
</protein>
<evidence type="ECO:0000313" key="6">
    <source>
        <dbReference type="EMBL" id="PXW87141.1"/>
    </source>
</evidence>
<dbReference type="SUPFAM" id="SSF53850">
    <property type="entry name" value="Periplasmic binding protein-like II"/>
    <property type="match status" value="1"/>
</dbReference>
<dbReference type="GO" id="GO:0003700">
    <property type="term" value="F:DNA-binding transcription factor activity"/>
    <property type="evidence" value="ECO:0007669"/>
    <property type="project" value="InterPro"/>
</dbReference>
<dbReference type="SUPFAM" id="SSF46785">
    <property type="entry name" value="Winged helix' DNA-binding domain"/>
    <property type="match status" value="1"/>
</dbReference>
<keyword evidence="7" id="KW-1185">Reference proteome</keyword>
<dbReference type="InterPro" id="IPR050950">
    <property type="entry name" value="HTH-type_LysR_regulators"/>
</dbReference>
<keyword evidence="4" id="KW-0804">Transcription</keyword>
<organism evidence="6 7">
    <name type="scientific">Pseudogracilibacillus auburnensis</name>
    <dbReference type="NCBI Taxonomy" id="1494959"/>
    <lineage>
        <taxon>Bacteria</taxon>
        <taxon>Bacillati</taxon>
        <taxon>Bacillota</taxon>
        <taxon>Bacilli</taxon>
        <taxon>Bacillales</taxon>
        <taxon>Bacillaceae</taxon>
        <taxon>Pseudogracilibacillus</taxon>
    </lineage>
</organism>
<accession>A0A2V3W232</accession>
<evidence type="ECO:0000256" key="4">
    <source>
        <dbReference type="ARBA" id="ARBA00023163"/>
    </source>
</evidence>
<dbReference type="OrthoDB" id="9803735at2"/>
<evidence type="ECO:0000256" key="3">
    <source>
        <dbReference type="ARBA" id="ARBA00023125"/>
    </source>
</evidence>
<sequence length="299" mass="34676">MDHRLLLYFTTLVDKGTFTQAAKALHISQPSLSSAIKKLEDNMGLSLFERSTRKISLTREGEILYKESNKLLNHFEHVQKEMTRLKNEGPLELKIGTIESVKFWLPKVIVTYRESNPEVHIKLLEVLGLRQVETALQNYKIHLAITNQHFENDEILTVPIYKENLVALFPKGHRLQHIQAISINDLEEEEFIICKEGFQTRQDILNAFRKTGINPNIHFEIERFETACSLVEEGLGITIVPENYIKSINHSAFSYKRITNANLSRTVYIACLKNRYLPPVIEQFINITNDFFEKSIYND</sequence>
<dbReference type="Pfam" id="PF03466">
    <property type="entry name" value="LysR_substrate"/>
    <property type="match status" value="1"/>
</dbReference>
<dbReference type="AlphaFoldDB" id="A0A2V3W232"/>
<dbReference type="RefSeq" id="WP_110395365.1">
    <property type="nucleotide sequence ID" value="NZ_JADIJL010000022.1"/>
</dbReference>
<dbReference type="InterPro" id="IPR005119">
    <property type="entry name" value="LysR_subst-bd"/>
</dbReference>
<comment type="similarity">
    <text evidence="1">Belongs to the LysR transcriptional regulatory family.</text>
</comment>
<dbReference type="PANTHER" id="PTHR30419:SF8">
    <property type="entry name" value="NITROGEN ASSIMILATION TRANSCRIPTIONAL ACTIVATOR-RELATED"/>
    <property type="match status" value="1"/>
</dbReference>
<evidence type="ECO:0000256" key="1">
    <source>
        <dbReference type="ARBA" id="ARBA00009437"/>
    </source>
</evidence>
<evidence type="ECO:0000313" key="7">
    <source>
        <dbReference type="Proteomes" id="UP000247978"/>
    </source>
</evidence>
<dbReference type="FunFam" id="1.10.10.10:FF:000001">
    <property type="entry name" value="LysR family transcriptional regulator"/>
    <property type="match status" value="1"/>
</dbReference>
<dbReference type="GO" id="GO:0003677">
    <property type="term" value="F:DNA binding"/>
    <property type="evidence" value="ECO:0007669"/>
    <property type="project" value="UniProtKB-KW"/>
</dbReference>
<keyword evidence="2" id="KW-0805">Transcription regulation</keyword>
<dbReference type="PROSITE" id="PS50931">
    <property type="entry name" value="HTH_LYSR"/>
    <property type="match status" value="1"/>
</dbReference>
<dbReference type="PANTHER" id="PTHR30419">
    <property type="entry name" value="HTH-TYPE TRANSCRIPTIONAL REGULATOR YBHD"/>
    <property type="match status" value="1"/>
</dbReference>
<dbReference type="GO" id="GO:0005829">
    <property type="term" value="C:cytosol"/>
    <property type="evidence" value="ECO:0007669"/>
    <property type="project" value="TreeGrafter"/>
</dbReference>
<dbReference type="Gene3D" id="3.40.190.290">
    <property type="match status" value="1"/>
</dbReference>
<dbReference type="Pfam" id="PF00126">
    <property type="entry name" value="HTH_1"/>
    <property type="match status" value="1"/>
</dbReference>
<reference evidence="6 7" key="1">
    <citation type="submission" date="2018-05" db="EMBL/GenBank/DDBJ databases">
        <title>Genomic Encyclopedia of Type Strains, Phase IV (KMG-IV): sequencing the most valuable type-strain genomes for metagenomic binning, comparative biology and taxonomic classification.</title>
        <authorList>
            <person name="Goeker M."/>
        </authorList>
    </citation>
    <scope>NUCLEOTIDE SEQUENCE [LARGE SCALE GENOMIC DNA]</scope>
    <source>
        <strain evidence="6 7">DSM 28556</strain>
    </source>
</reference>
<dbReference type="Gene3D" id="1.10.10.10">
    <property type="entry name" value="Winged helix-like DNA-binding domain superfamily/Winged helix DNA-binding domain"/>
    <property type="match status" value="1"/>
</dbReference>
<dbReference type="EMBL" id="QJJQ01000006">
    <property type="protein sequence ID" value="PXW87141.1"/>
    <property type="molecule type" value="Genomic_DNA"/>
</dbReference>
<dbReference type="InterPro" id="IPR000847">
    <property type="entry name" value="LysR_HTH_N"/>
</dbReference>
<comment type="caution">
    <text evidence="6">The sequence shown here is derived from an EMBL/GenBank/DDBJ whole genome shotgun (WGS) entry which is preliminary data.</text>
</comment>
<evidence type="ECO:0000256" key="2">
    <source>
        <dbReference type="ARBA" id="ARBA00023015"/>
    </source>
</evidence>
<dbReference type="InterPro" id="IPR036390">
    <property type="entry name" value="WH_DNA-bd_sf"/>
</dbReference>
<keyword evidence="3 6" id="KW-0238">DNA-binding</keyword>
<feature type="domain" description="HTH lysR-type" evidence="5">
    <location>
        <begin position="1"/>
        <end position="58"/>
    </location>
</feature>